<comment type="caution">
    <text evidence="7">The sequence shown here is derived from an EMBL/GenBank/DDBJ whole genome shotgun (WGS) entry which is preliminary data.</text>
</comment>
<sequence>MGKFNDLLTENEVIILDGALGTELESRGYDVSGKLWSAKYLLDNPQVIQKLHETYVRAGSDIITTSSYQASIPAFTEAGLTAEASYNLLKETVKLARDAIEQVWQELPEQDKTRRPYPLVAGSVGPYAAYLSDGSEYTGAYQLTKEEFQDFHRPRIQALLEAGSDLLAVETIPNGAEAAALLDLLATEFPQAEAYLSFTAQSEEAISDGSRIEEVGAWAQASPQILAVGFNCTAPHLISPLLDRLRQVCSKPLLTYPNSGEIYDGVTQTWHDDPEQGRTLVENSRIWQQQGARLLGGCCRTRPEDIAQLAAYFRSRDS</sequence>
<proteinExistence type="predicted"/>
<dbReference type="SUPFAM" id="SSF82282">
    <property type="entry name" value="Homocysteine S-methyltransferase"/>
    <property type="match status" value="1"/>
</dbReference>
<keyword evidence="1 5" id="KW-0489">Methyltransferase</keyword>
<keyword evidence="3 5" id="KW-0479">Metal-binding</keyword>
<dbReference type="Proteomes" id="UP001519349">
    <property type="component" value="Unassembled WGS sequence"/>
</dbReference>
<evidence type="ECO:0000259" key="6">
    <source>
        <dbReference type="PROSITE" id="PS50970"/>
    </source>
</evidence>
<dbReference type="PANTHER" id="PTHR46015:SF1">
    <property type="entry name" value="HOMOCYSTEINE S-METHYLTRANSFERASE-LIKE ISOFORM 1"/>
    <property type="match status" value="1"/>
</dbReference>
<keyword evidence="4 5" id="KW-0862">Zinc</keyword>
<organism evidence="7 8">
    <name type="scientific">Streptococcus panodentis</name>
    <dbReference type="NCBI Taxonomy" id="1581472"/>
    <lineage>
        <taxon>Bacteria</taxon>
        <taxon>Bacillati</taxon>
        <taxon>Bacillota</taxon>
        <taxon>Bacilli</taxon>
        <taxon>Lactobacillales</taxon>
        <taxon>Streptococcaceae</taxon>
        <taxon>Streptococcus</taxon>
    </lineage>
</organism>
<evidence type="ECO:0000256" key="3">
    <source>
        <dbReference type="ARBA" id="ARBA00022723"/>
    </source>
</evidence>
<evidence type="ECO:0000313" key="8">
    <source>
        <dbReference type="Proteomes" id="UP001519349"/>
    </source>
</evidence>
<dbReference type="RefSeq" id="WP_209550534.1">
    <property type="nucleotide sequence ID" value="NZ_QFAY01000001.1"/>
</dbReference>
<dbReference type="Pfam" id="PF02574">
    <property type="entry name" value="S-methyl_trans"/>
    <property type="match status" value="1"/>
</dbReference>
<evidence type="ECO:0000313" key="7">
    <source>
        <dbReference type="EMBL" id="MBP2619869.1"/>
    </source>
</evidence>
<accession>A0ABS5ATH5</accession>
<dbReference type="InterPro" id="IPR003726">
    <property type="entry name" value="HCY_dom"/>
</dbReference>
<dbReference type="InterPro" id="IPR036589">
    <property type="entry name" value="HCY_dom_sf"/>
</dbReference>
<evidence type="ECO:0000256" key="5">
    <source>
        <dbReference type="PROSITE-ProRule" id="PRU00333"/>
    </source>
</evidence>
<evidence type="ECO:0000256" key="1">
    <source>
        <dbReference type="ARBA" id="ARBA00022603"/>
    </source>
</evidence>
<name>A0ABS5ATH5_9STRE</name>
<evidence type="ECO:0000256" key="2">
    <source>
        <dbReference type="ARBA" id="ARBA00022679"/>
    </source>
</evidence>
<evidence type="ECO:0000256" key="4">
    <source>
        <dbReference type="ARBA" id="ARBA00022833"/>
    </source>
</evidence>
<gene>
    <name evidence="7" type="ORF">DHL47_00670</name>
</gene>
<feature type="binding site" evidence="5">
    <location>
        <position position="298"/>
    </location>
    <ligand>
        <name>Zn(2+)</name>
        <dbReference type="ChEBI" id="CHEBI:29105"/>
    </ligand>
</feature>
<feature type="binding site" evidence="5">
    <location>
        <position position="299"/>
    </location>
    <ligand>
        <name>Zn(2+)</name>
        <dbReference type="ChEBI" id="CHEBI:29105"/>
    </ligand>
</feature>
<keyword evidence="2 5" id="KW-0808">Transferase</keyword>
<reference evidence="7 8" key="1">
    <citation type="submission" date="2018-05" db="EMBL/GenBank/DDBJ databases">
        <title>Draft genome sequence of Streptococcus panodentis CCUG 70867T.</title>
        <authorList>
            <person name="Salva-Serra F."/>
            <person name="Mendez V."/>
            <person name="Jaen-Luchoro D."/>
            <person name="Gonzales-Siles L."/>
            <person name="Karlsson R."/>
            <person name="Engstrom-Jakobsson H."/>
            <person name="Busquets A."/>
            <person name="Gomila M."/>
            <person name="Pineiro-Iglesias B."/>
            <person name="Bennasar-Figueras A."/>
            <person name="Seeger M."/>
            <person name="Moore E."/>
        </authorList>
    </citation>
    <scope>NUCLEOTIDE SEQUENCE [LARGE SCALE GENOMIC DNA]</scope>
    <source>
        <strain evidence="7 8">CCUG 70867</strain>
    </source>
</reference>
<dbReference type="EMBL" id="QFAY01000001">
    <property type="protein sequence ID" value="MBP2619869.1"/>
    <property type="molecule type" value="Genomic_DNA"/>
</dbReference>
<feature type="binding site" evidence="5">
    <location>
        <position position="232"/>
    </location>
    <ligand>
        <name>Zn(2+)</name>
        <dbReference type="ChEBI" id="CHEBI:29105"/>
    </ligand>
</feature>
<comment type="cofactor">
    <cofactor evidence="5">
        <name>Zn(2+)</name>
        <dbReference type="ChEBI" id="CHEBI:29105"/>
    </cofactor>
</comment>
<feature type="domain" description="Hcy-binding" evidence="6">
    <location>
        <begin position="2"/>
        <end position="313"/>
    </location>
</feature>
<dbReference type="Gene3D" id="3.20.20.330">
    <property type="entry name" value="Homocysteine-binding-like domain"/>
    <property type="match status" value="1"/>
</dbReference>
<protein>
    <submittedName>
        <fullName evidence="7">Homocysteine S-methyltransferase</fullName>
    </submittedName>
</protein>
<dbReference type="InterPro" id="IPR051486">
    <property type="entry name" value="Hcy_S-methyltransferase"/>
</dbReference>
<dbReference type="NCBIfam" id="NF007020">
    <property type="entry name" value="PRK09485.1"/>
    <property type="match status" value="1"/>
</dbReference>
<keyword evidence="8" id="KW-1185">Reference proteome</keyword>
<dbReference type="PANTHER" id="PTHR46015">
    <property type="entry name" value="ZGC:172121"/>
    <property type="match status" value="1"/>
</dbReference>
<dbReference type="PROSITE" id="PS50970">
    <property type="entry name" value="HCY"/>
    <property type="match status" value="1"/>
</dbReference>